<dbReference type="Pfam" id="PF03146">
    <property type="entry name" value="NtA"/>
    <property type="match status" value="1"/>
</dbReference>
<name>A0A0N5B119_9BILA</name>
<dbReference type="InterPro" id="IPR004850">
    <property type="entry name" value="NtA_dom"/>
</dbReference>
<dbReference type="Proteomes" id="UP000046393">
    <property type="component" value="Unplaced"/>
</dbReference>
<reference evidence="3" key="1">
    <citation type="submission" date="2017-02" db="UniProtKB">
        <authorList>
            <consortium name="WormBaseParasite"/>
        </authorList>
    </citation>
    <scope>IDENTIFICATION</scope>
</reference>
<feature type="domain" description="NtA" evidence="1">
    <location>
        <begin position="8"/>
        <end position="75"/>
    </location>
</feature>
<dbReference type="GO" id="GO:0043236">
    <property type="term" value="F:laminin binding"/>
    <property type="evidence" value="ECO:0007669"/>
    <property type="project" value="InterPro"/>
</dbReference>
<dbReference type="SUPFAM" id="SSF50242">
    <property type="entry name" value="TIMP-like"/>
    <property type="match status" value="1"/>
</dbReference>
<protein>
    <submittedName>
        <fullName evidence="3">NtA domain-containing protein</fullName>
    </submittedName>
</protein>
<dbReference type="InterPro" id="IPR008993">
    <property type="entry name" value="TIMP-like_OB-fold"/>
</dbReference>
<evidence type="ECO:0000313" key="3">
    <source>
        <dbReference type="WBParaSite" id="SMUV_0001097101-mRNA-1"/>
    </source>
</evidence>
<dbReference type="GO" id="GO:0043113">
    <property type="term" value="P:receptor clustering"/>
    <property type="evidence" value="ECO:0007669"/>
    <property type="project" value="InterPro"/>
</dbReference>
<evidence type="ECO:0000259" key="1">
    <source>
        <dbReference type="Pfam" id="PF03146"/>
    </source>
</evidence>
<evidence type="ECO:0000313" key="2">
    <source>
        <dbReference type="Proteomes" id="UP000046393"/>
    </source>
</evidence>
<accession>A0A0N5B119</accession>
<proteinExistence type="predicted"/>
<dbReference type="Gene3D" id="2.40.50.120">
    <property type="match status" value="1"/>
</dbReference>
<dbReference type="GO" id="GO:0005886">
    <property type="term" value="C:plasma membrane"/>
    <property type="evidence" value="ECO:0007669"/>
    <property type="project" value="GOC"/>
</dbReference>
<organism evidence="2 3">
    <name type="scientific">Syphacia muris</name>
    <dbReference type="NCBI Taxonomy" id="451379"/>
    <lineage>
        <taxon>Eukaryota</taxon>
        <taxon>Metazoa</taxon>
        <taxon>Ecdysozoa</taxon>
        <taxon>Nematoda</taxon>
        <taxon>Chromadorea</taxon>
        <taxon>Rhabditida</taxon>
        <taxon>Spirurina</taxon>
        <taxon>Oxyuridomorpha</taxon>
        <taxon>Oxyuroidea</taxon>
        <taxon>Oxyuridae</taxon>
        <taxon>Syphacia</taxon>
    </lineage>
</organism>
<dbReference type="AlphaFoldDB" id="A0A0N5B119"/>
<dbReference type="WBParaSite" id="SMUV_0001097101-mRNA-1">
    <property type="protein sequence ID" value="SMUV_0001097101-mRNA-1"/>
    <property type="gene ID" value="SMUV_0001097101"/>
</dbReference>
<keyword evidence="2" id="KW-1185">Reference proteome</keyword>
<sequence length="95" mass="10810">MRNELVALQAAKVAVKRVIKGKAIMPKLSEIVIHGIGNSKICRSVLYERDTKIIMLYVDNERYHLNPPIVSINLDILDLMDSIIRGFHLQSFFSS</sequence>